<evidence type="ECO:0000259" key="4">
    <source>
        <dbReference type="PROSITE" id="PS50905"/>
    </source>
</evidence>
<dbReference type="EnsemblBacteria" id="ABF41664">
    <property type="protein sequence ID" value="ABF41664"/>
    <property type="gene ID" value="Acid345_2663"/>
</dbReference>
<dbReference type="OrthoDB" id="9800505at2"/>
<dbReference type="GO" id="GO:0004322">
    <property type="term" value="F:ferroxidase activity"/>
    <property type="evidence" value="ECO:0007669"/>
    <property type="project" value="TreeGrafter"/>
</dbReference>
<dbReference type="PANTHER" id="PTHR30295">
    <property type="entry name" value="BACTERIOFERRITIN"/>
    <property type="match status" value="1"/>
</dbReference>
<dbReference type="KEGG" id="aba:Acid345_2663"/>
<dbReference type="HOGENOM" id="CLU_1080882_0_0_0"/>
<dbReference type="GO" id="GO:0006879">
    <property type="term" value="P:intracellular iron ion homeostasis"/>
    <property type="evidence" value="ECO:0007669"/>
    <property type="project" value="UniProtKB-KW"/>
</dbReference>
<dbReference type="Proteomes" id="UP000002432">
    <property type="component" value="Chromosome"/>
</dbReference>
<protein>
    <submittedName>
        <fullName evidence="5">Ferritin and Dps</fullName>
    </submittedName>
</protein>
<dbReference type="eggNOG" id="COG2193">
    <property type="taxonomic scope" value="Bacteria"/>
</dbReference>
<evidence type="ECO:0000313" key="5">
    <source>
        <dbReference type="EMBL" id="ABF41664.1"/>
    </source>
</evidence>
<dbReference type="GO" id="GO:0005829">
    <property type="term" value="C:cytosol"/>
    <property type="evidence" value="ECO:0007669"/>
    <property type="project" value="TreeGrafter"/>
</dbReference>
<reference evidence="5 6" key="1">
    <citation type="journal article" date="2009" name="Appl. Environ. Microbiol.">
        <title>Three genomes from the phylum Acidobacteria provide insight into the lifestyles of these microorganisms in soils.</title>
        <authorList>
            <person name="Ward N.L."/>
            <person name="Challacombe J.F."/>
            <person name="Janssen P.H."/>
            <person name="Henrissat B."/>
            <person name="Coutinho P.M."/>
            <person name="Wu M."/>
            <person name="Xie G."/>
            <person name="Haft D.H."/>
            <person name="Sait M."/>
            <person name="Badger J."/>
            <person name="Barabote R.D."/>
            <person name="Bradley B."/>
            <person name="Brettin T.S."/>
            <person name="Brinkac L.M."/>
            <person name="Bruce D."/>
            <person name="Creasy T."/>
            <person name="Daugherty S.C."/>
            <person name="Davidsen T.M."/>
            <person name="DeBoy R.T."/>
            <person name="Detter J.C."/>
            <person name="Dodson R.J."/>
            <person name="Durkin A.S."/>
            <person name="Ganapathy A."/>
            <person name="Gwinn-Giglio M."/>
            <person name="Han C.S."/>
            <person name="Khouri H."/>
            <person name="Kiss H."/>
            <person name="Kothari S.P."/>
            <person name="Madupu R."/>
            <person name="Nelson K.E."/>
            <person name="Nelson W.C."/>
            <person name="Paulsen I."/>
            <person name="Penn K."/>
            <person name="Ren Q."/>
            <person name="Rosovitz M.J."/>
            <person name="Selengut J.D."/>
            <person name="Shrivastava S."/>
            <person name="Sullivan S.A."/>
            <person name="Tapia R."/>
            <person name="Thompson L.S."/>
            <person name="Watkins K.L."/>
            <person name="Yang Q."/>
            <person name="Yu C."/>
            <person name="Zafar N."/>
            <person name="Zhou L."/>
            <person name="Kuske C.R."/>
        </authorList>
    </citation>
    <scope>NUCLEOTIDE SEQUENCE [LARGE SCALE GENOMIC DNA]</scope>
    <source>
        <strain evidence="5 6">Ellin345</strain>
    </source>
</reference>
<organism evidence="5 6">
    <name type="scientific">Koribacter versatilis (strain Ellin345)</name>
    <dbReference type="NCBI Taxonomy" id="204669"/>
    <lineage>
        <taxon>Bacteria</taxon>
        <taxon>Pseudomonadati</taxon>
        <taxon>Acidobacteriota</taxon>
        <taxon>Terriglobia</taxon>
        <taxon>Terriglobales</taxon>
        <taxon>Candidatus Korobacteraceae</taxon>
        <taxon>Candidatus Korobacter</taxon>
    </lineage>
</organism>
<dbReference type="SUPFAM" id="SSF47240">
    <property type="entry name" value="Ferritin-like"/>
    <property type="match status" value="1"/>
</dbReference>
<dbReference type="InterPro" id="IPR012347">
    <property type="entry name" value="Ferritin-like"/>
</dbReference>
<dbReference type="GO" id="GO:0020037">
    <property type="term" value="F:heme binding"/>
    <property type="evidence" value="ECO:0007669"/>
    <property type="project" value="TreeGrafter"/>
</dbReference>
<sequence>MPHFVKDVEEIRRRAAQKIEDGAVTDEYKLDKDKTVEILNEALATEIVCVLRYMHHYFMATGVHGKAVSEEFKEHADEEREHADMIAERIQQLGGKPDYNPKTLLERSVSHYVEGETLEDMIKEDLIAERVVIDVYQRMIEYFGEKDPTTRRMIEEIKAKEEEHASDLSDLMFIVNPETGEDEGEDPGVNPLQKEAATKANNAAAKDNKPEKEDTKKAPEPFSGRGTVIEPAAIRAGATKPNTSSKPNGKNRKGKVA</sequence>
<feature type="compositionally biased region" description="Basic and acidic residues" evidence="3">
    <location>
        <begin position="206"/>
        <end position="219"/>
    </location>
</feature>
<feature type="region of interest" description="Disordered" evidence="3">
    <location>
        <begin position="178"/>
        <end position="257"/>
    </location>
</feature>
<keyword evidence="6" id="KW-1185">Reference proteome</keyword>
<dbReference type="PANTHER" id="PTHR30295:SF1">
    <property type="entry name" value="DNA PROTECTION DURING STARVATION PROTEIN"/>
    <property type="match status" value="1"/>
</dbReference>
<name>Q1IN86_KORVE</name>
<accession>Q1IN86</accession>
<dbReference type="InterPro" id="IPR009040">
    <property type="entry name" value="Ferritin-like_diiron"/>
</dbReference>
<dbReference type="Gene3D" id="1.20.1260.10">
    <property type="match status" value="1"/>
</dbReference>
<proteinExistence type="predicted"/>
<dbReference type="InterPro" id="IPR008331">
    <property type="entry name" value="Ferritin_DPS_dom"/>
</dbReference>
<dbReference type="CDD" id="cd00657">
    <property type="entry name" value="Ferritin_like"/>
    <property type="match status" value="1"/>
</dbReference>
<dbReference type="InterPro" id="IPR009078">
    <property type="entry name" value="Ferritin-like_SF"/>
</dbReference>
<gene>
    <name evidence="5" type="ordered locus">Acid345_2663</name>
</gene>
<evidence type="ECO:0000313" key="6">
    <source>
        <dbReference type="Proteomes" id="UP000002432"/>
    </source>
</evidence>
<dbReference type="Pfam" id="PF00210">
    <property type="entry name" value="Ferritin"/>
    <property type="match status" value="1"/>
</dbReference>
<evidence type="ECO:0000256" key="1">
    <source>
        <dbReference type="ARBA" id="ARBA00022434"/>
    </source>
</evidence>
<dbReference type="EMBL" id="CP000360">
    <property type="protein sequence ID" value="ABF41664.1"/>
    <property type="molecule type" value="Genomic_DNA"/>
</dbReference>
<evidence type="ECO:0000256" key="3">
    <source>
        <dbReference type="SAM" id="MobiDB-lite"/>
    </source>
</evidence>
<dbReference type="RefSeq" id="WP_011523465.1">
    <property type="nucleotide sequence ID" value="NC_008009.1"/>
</dbReference>
<keyword evidence="2" id="KW-0408">Iron</keyword>
<dbReference type="PROSITE" id="PS50905">
    <property type="entry name" value="FERRITIN_LIKE"/>
    <property type="match status" value="1"/>
</dbReference>
<feature type="domain" description="Ferritin-like diiron" evidence="4">
    <location>
        <begin position="29"/>
        <end position="179"/>
    </location>
</feature>
<evidence type="ECO:0000256" key="2">
    <source>
        <dbReference type="ARBA" id="ARBA00023004"/>
    </source>
</evidence>
<dbReference type="GO" id="GO:0008199">
    <property type="term" value="F:ferric iron binding"/>
    <property type="evidence" value="ECO:0007669"/>
    <property type="project" value="InterPro"/>
</dbReference>
<dbReference type="STRING" id="204669.Acid345_2663"/>
<dbReference type="AlphaFoldDB" id="Q1IN86"/>
<keyword evidence="1" id="KW-0409">Iron storage</keyword>
<feature type="compositionally biased region" description="Low complexity" evidence="3">
    <location>
        <begin position="194"/>
        <end position="205"/>
    </location>
</feature>